<sequence>MSSRKRLRTLPIRRRIGILLVIPLASLVGLWIFSTASTLSDALARGDFSTVYDKIGVPSGLLMHNVQEERAAAALLLAFPGEKNARVFREKAAVTDAQLAVFRRAALSPEVGRVVTGAVAQRLTALNDSYDGLGALRSEIEAKRTTPLRAIDGYSELIDGSIHLMTTLASVDDVGVYRHSNSLLYLYWSYDFVLRQDALLATARSRTAGLDHRMAFARWAGSQEEFFGLARAGVEGKISLILQRFAASAPYTSYRALEDGLVRRGAVPRQGEWKAALAQLTPAWLGTNDQASKVLEKQQLEPVRAEIMTRFYLAGGVGLLAVAVSVAVSLLFAGRLARELRALQSMAQELAHERLPRVVARLRRGEKVDVEAEAPRPPAGRTREVALVADAFATVQRTAVGTAVGEAELRSSINRVFVNLSWRSQSLLHRQLRLLDEMERRASSPEELEALFRLDHLTTRMRRHAEGLVILSGAQTTRAWDRPAPVEDLMRAAVAEVEDYVRVEVEATPSADASSVDGDVVTDVIHLLAELIENATSFSPKTTEVTVKADLVANGLVIEVIDRGLGLDAEELAELNQRLAEPVEFDLADTDRLGLFVVARLAALHEIKVRLQPSAYGGTTAIVLVPRPLVVAGDRAHGKAVAEGERHPALSAARRPQAPARHTAPPAPPVREARRAAPSALAPPPPPAPAPAPPPAQSTPPGAAASSGGEPGRLPRRRRQENLAPQLRDRSSPSWKTVEEPAEAAFDEPDPEHSRSLMSSLQSGWLQAREDDGPDDELDDPDETRRRR</sequence>
<name>A0ABN1Q2W7_9ACTN</name>
<feature type="compositionally biased region" description="Basic and acidic residues" evidence="6">
    <location>
        <begin position="638"/>
        <end position="648"/>
    </location>
</feature>
<reference evidence="9 10" key="1">
    <citation type="journal article" date="2019" name="Int. J. Syst. Evol. Microbiol.">
        <title>The Global Catalogue of Microorganisms (GCM) 10K type strain sequencing project: providing services to taxonomists for standard genome sequencing and annotation.</title>
        <authorList>
            <consortium name="The Broad Institute Genomics Platform"/>
            <consortium name="The Broad Institute Genome Sequencing Center for Infectious Disease"/>
            <person name="Wu L."/>
            <person name="Ma J."/>
        </authorList>
    </citation>
    <scope>NUCLEOTIDE SEQUENCE [LARGE SCALE GENOMIC DNA]</scope>
    <source>
        <strain evidence="9 10">JCM 10696</strain>
    </source>
</reference>
<feature type="compositionally biased region" description="Polar residues" evidence="6">
    <location>
        <begin position="756"/>
        <end position="765"/>
    </location>
</feature>
<evidence type="ECO:0000256" key="1">
    <source>
        <dbReference type="ARBA" id="ARBA00000085"/>
    </source>
</evidence>
<organism evidence="9 10">
    <name type="scientific">Actinocorallia libanotica</name>
    <dbReference type="NCBI Taxonomy" id="46162"/>
    <lineage>
        <taxon>Bacteria</taxon>
        <taxon>Bacillati</taxon>
        <taxon>Actinomycetota</taxon>
        <taxon>Actinomycetes</taxon>
        <taxon>Streptosporangiales</taxon>
        <taxon>Thermomonosporaceae</taxon>
        <taxon>Actinocorallia</taxon>
    </lineage>
</organism>
<proteinExistence type="predicted"/>
<dbReference type="SMART" id="SM00387">
    <property type="entry name" value="HATPase_c"/>
    <property type="match status" value="1"/>
</dbReference>
<dbReference type="InterPro" id="IPR013587">
    <property type="entry name" value="Nitrate/nitrite_sensing"/>
</dbReference>
<feature type="compositionally biased region" description="Acidic residues" evidence="6">
    <location>
        <begin position="772"/>
        <end position="782"/>
    </location>
</feature>
<dbReference type="PANTHER" id="PTHR45436:SF5">
    <property type="entry name" value="SENSOR HISTIDINE KINASE TRCS"/>
    <property type="match status" value="1"/>
</dbReference>
<dbReference type="Pfam" id="PF08376">
    <property type="entry name" value="NIT"/>
    <property type="match status" value="1"/>
</dbReference>
<keyword evidence="3" id="KW-0597">Phosphoprotein</keyword>
<feature type="compositionally biased region" description="Acidic residues" evidence="6">
    <location>
        <begin position="740"/>
        <end position="750"/>
    </location>
</feature>
<dbReference type="PANTHER" id="PTHR45436">
    <property type="entry name" value="SENSOR HISTIDINE KINASE YKOH"/>
    <property type="match status" value="1"/>
</dbReference>
<feature type="region of interest" description="Disordered" evidence="6">
    <location>
        <begin position="638"/>
        <end position="788"/>
    </location>
</feature>
<feature type="transmembrane region" description="Helical" evidence="7">
    <location>
        <begin position="311"/>
        <end position="333"/>
    </location>
</feature>
<keyword evidence="7" id="KW-0812">Transmembrane</keyword>
<comment type="catalytic activity">
    <reaction evidence="1">
        <text>ATP + protein L-histidine = ADP + protein N-phospho-L-histidine.</text>
        <dbReference type="EC" id="2.7.13.3"/>
    </reaction>
</comment>
<evidence type="ECO:0000256" key="3">
    <source>
        <dbReference type="ARBA" id="ARBA00022553"/>
    </source>
</evidence>
<keyword evidence="7" id="KW-0472">Membrane</keyword>
<dbReference type="Gene3D" id="3.30.565.10">
    <property type="entry name" value="Histidine kinase-like ATPase, C-terminal domain"/>
    <property type="match status" value="1"/>
</dbReference>
<dbReference type="InterPro" id="IPR036890">
    <property type="entry name" value="HATPase_C_sf"/>
</dbReference>
<comment type="caution">
    <text evidence="9">The sequence shown here is derived from an EMBL/GenBank/DDBJ whole genome shotgun (WGS) entry which is preliminary data.</text>
</comment>
<keyword evidence="4" id="KW-0808">Transferase</keyword>
<dbReference type="EMBL" id="BAAAHH010000001">
    <property type="protein sequence ID" value="GAA0936693.1"/>
    <property type="molecule type" value="Genomic_DNA"/>
</dbReference>
<evidence type="ECO:0000313" key="10">
    <source>
        <dbReference type="Proteomes" id="UP001500665"/>
    </source>
</evidence>
<dbReference type="InterPro" id="IPR003594">
    <property type="entry name" value="HATPase_dom"/>
</dbReference>
<feature type="domain" description="Histidine kinase/HSP90-like ATPase" evidence="8">
    <location>
        <begin position="519"/>
        <end position="629"/>
    </location>
</feature>
<keyword evidence="5" id="KW-0418">Kinase</keyword>
<evidence type="ECO:0000256" key="6">
    <source>
        <dbReference type="SAM" id="MobiDB-lite"/>
    </source>
</evidence>
<feature type="transmembrane region" description="Helical" evidence="7">
    <location>
        <begin position="12"/>
        <end position="33"/>
    </location>
</feature>
<dbReference type="EC" id="2.7.13.3" evidence="2"/>
<dbReference type="SUPFAM" id="SSF55874">
    <property type="entry name" value="ATPase domain of HSP90 chaperone/DNA topoisomerase II/histidine kinase"/>
    <property type="match status" value="1"/>
</dbReference>
<feature type="compositionally biased region" description="Pro residues" evidence="6">
    <location>
        <begin position="681"/>
        <end position="698"/>
    </location>
</feature>
<accession>A0ABN1Q2W7</accession>
<feature type="compositionally biased region" description="Low complexity" evidence="6">
    <location>
        <begin position="649"/>
        <end position="664"/>
    </location>
</feature>
<dbReference type="Proteomes" id="UP001500665">
    <property type="component" value="Unassembled WGS sequence"/>
</dbReference>
<dbReference type="Pfam" id="PF02518">
    <property type="entry name" value="HATPase_c"/>
    <property type="match status" value="1"/>
</dbReference>
<keyword evidence="7" id="KW-1133">Transmembrane helix</keyword>
<dbReference type="RefSeq" id="WP_344235751.1">
    <property type="nucleotide sequence ID" value="NZ_BAAAHH010000001.1"/>
</dbReference>
<protein>
    <recommendedName>
        <fullName evidence="2">histidine kinase</fullName>
        <ecNumber evidence="2">2.7.13.3</ecNumber>
    </recommendedName>
</protein>
<evidence type="ECO:0000313" key="9">
    <source>
        <dbReference type="EMBL" id="GAA0936693.1"/>
    </source>
</evidence>
<gene>
    <name evidence="9" type="ORF">GCM10009550_02680</name>
</gene>
<feature type="compositionally biased region" description="Low complexity" evidence="6">
    <location>
        <begin position="699"/>
        <end position="708"/>
    </location>
</feature>
<evidence type="ECO:0000256" key="5">
    <source>
        <dbReference type="ARBA" id="ARBA00022777"/>
    </source>
</evidence>
<evidence type="ECO:0000256" key="7">
    <source>
        <dbReference type="SAM" id="Phobius"/>
    </source>
</evidence>
<evidence type="ECO:0000256" key="2">
    <source>
        <dbReference type="ARBA" id="ARBA00012438"/>
    </source>
</evidence>
<dbReference type="InterPro" id="IPR050428">
    <property type="entry name" value="TCS_sensor_his_kinase"/>
</dbReference>
<keyword evidence="10" id="KW-1185">Reference proteome</keyword>
<evidence type="ECO:0000259" key="8">
    <source>
        <dbReference type="SMART" id="SM00387"/>
    </source>
</evidence>
<evidence type="ECO:0000256" key="4">
    <source>
        <dbReference type="ARBA" id="ARBA00022679"/>
    </source>
</evidence>